<evidence type="ECO:0000256" key="8">
    <source>
        <dbReference type="ARBA" id="ARBA00022840"/>
    </source>
</evidence>
<dbReference type="KEGG" id="mehf:MmiHf6_04810"/>
<dbReference type="NCBIfam" id="TIGR00694">
    <property type="entry name" value="thiM"/>
    <property type="match status" value="1"/>
</dbReference>
<dbReference type="InterPro" id="IPR029056">
    <property type="entry name" value="Ribokinase-like"/>
</dbReference>
<dbReference type="Pfam" id="PF02110">
    <property type="entry name" value="HK"/>
    <property type="match status" value="1"/>
</dbReference>
<evidence type="ECO:0000256" key="5">
    <source>
        <dbReference type="ARBA" id="ARBA00022723"/>
    </source>
</evidence>
<dbReference type="GO" id="GO:0009228">
    <property type="term" value="P:thiamine biosynthetic process"/>
    <property type="evidence" value="ECO:0007669"/>
    <property type="project" value="UniProtKB-KW"/>
</dbReference>
<keyword evidence="8 11" id="KW-0067">ATP-binding</keyword>
<evidence type="ECO:0000313" key="13">
    <source>
        <dbReference type="Proteomes" id="UP001302978"/>
    </source>
</evidence>
<name>A0AA96V9Y8_9EURY</name>
<dbReference type="EC" id="2.7.1.50" evidence="11"/>
<evidence type="ECO:0000256" key="4">
    <source>
        <dbReference type="ARBA" id="ARBA00022679"/>
    </source>
</evidence>
<comment type="similarity">
    <text evidence="11">Belongs to the Thz kinase family.</text>
</comment>
<keyword evidence="7 11" id="KW-0418">Kinase</keyword>
<evidence type="ECO:0000256" key="10">
    <source>
        <dbReference type="ARBA" id="ARBA00022977"/>
    </source>
</evidence>
<keyword evidence="4 11" id="KW-0808">Transferase</keyword>
<dbReference type="EMBL" id="CP131059">
    <property type="protein sequence ID" value="WNY23177.1"/>
    <property type="molecule type" value="Genomic_DNA"/>
</dbReference>
<dbReference type="AlphaFoldDB" id="A0AA96V9Y8"/>
<reference evidence="12 13" key="1">
    <citation type="submission" date="2023-07" db="EMBL/GenBank/DDBJ databases">
        <title>Closed genoem sequence of Methanomicrococcus sp. Hf6.</title>
        <authorList>
            <person name="Poehlein A."/>
            <person name="Protasov E."/>
            <person name="Platt K."/>
            <person name="Reeh H."/>
            <person name="Daniel R."/>
            <person name="Brune A."/>
        </authorList>
    </citation>
    <scope>NUCLEOTIDE SEQUENCE [LARGE SCALE GENOMIC DNA]</scope>
    <source>
        <strain evidence="12 13">Hf6</strain>
    </source>
</reference>
<evidence type="ECO:0000256" key="6">
    <source>
        <dbReference type="ARBA" id="ARBA00022741"/>
    </source>
</evidence>
<keyword evidence="9 11" id="KW-0460">Magnesium</keyword>
<dbReference type="RefSeq" id="WP_316558185.1">
    <property type="nucleotide sequence ID" value="NZ_CP131059.1"/>
</dbReference>
<dbReference type="CDD" id="cd01170">
    <property type="entry name" value="THZ_kinase"/>
    <property type="match status" value="1"/>
</dbReference>
<feature type="binding site" evidence="11">
    <location>
        <position position="128"/>
    </location>
    <ligand>
        <name>ATP</name>
        <dbReference type="ChEBI" id="CHEBI:30616"/>
    </ligand>
</feature>
<organism evidence="12 13">
    <name type="scientific">Methanimicrococcus hongohii</name>
    <dbReference type="NCBI Taxonomy" id="3028295"/>
    <lineage>
        <taxon>Archaea</taxon>
        <taxon>Methanobacteriati</taxon>
        <taxon>Methanobacteriota</taxon>
        <taxon>Stenosarchaea group</taxon>
        <taxon>Methanomicrobia</taxon>
        <taxon>Methanosarcinales</taxon>
        <taxon>Methanosarcinaceae</taxon>
        <taxon>Methanimicrococcus</taxon>
    </lineage>
</organism>
<dbReference type="GO" id="GO:0000287">
    <property type="term" value="F:magnesium ion binding"/>
    <property type="evidence" value="ECO:0007669"/>
    <property type="project" value="UniProtKB-UniRule"/>
</dbReference>
<evidence type="ECO:0000256" key="1">
    <source>
        <dbReference type="ARBA" id="ARBA00001771"/>
    </source>
</evidence>
<accession>A0AA96V9Y8</accession>
<keyword evidence="10 11" id="KW-0784">Thiamine biosynthesis</keyword>
<dbReference type="GeneID" id="85194969"/>
<dbReference type="SUPFAM" id="SSF53613">
    <property type="entry name" value="Ribokinase-like"/>
    <property type="match status" value="1"/>
</dbReference>
<dbReference type="HAMAP" id="MF_00228">
    <property type="entry name" value="Thz_kinase"/>
    <property type="match status" value="1"/>
</dbReference>
<comment type="catalytic activity">
    <reaction evidence="1 11">
        <text>5-(2-hydroxyethyl)-4-methylthiazole + ATP = 4-methyl-5-(2-phosphooxyethyl)-thiazole + ADP + H(+)</text>
        <dbReference type="Rhea" id="RHEA:24212"/>
        <dbReference type="ChEBI" id="CHEBI:15378"/>
        <dbReference type="ChEBI" id="CHEBI:17957"/>
        <dbReference type="ChEBI" id="CHEBI:30616"/>
        <dbReference type="ChEBI" id="CHEBI:58296"/>
        <dbReference type="ChEBI" id="CHEBI:456216"/>
        <dbReference type="EC" id="2.7.1.50"/>
    </reaction>
</comment>
<evidence type="ECO:0000256" key="3">
    <source>
        <dbReference type="ARBA" id="ARBA00004868"/>
    </source>
</evidence>
<keyword evidence="5 11" id="KW-0479">Metal-binding</keyword>
<feature type="binding site" evidence="11">
    <location>
        <position position="181"/>
    </location>
    <ligand>
        <name>ATP</name>
        <dbReference type="ChEBI" id="CHEBI:30616"/>
    </ligand>
</feature>
<protein>
    <recommendedName>
        <fullName evidence="11">Hydroxyethylthiazole kinase</fullName>
        <ecNumber evidence="11">2.7.1.50</ecNumber>
    </recommendedName>
    <alternativeName>
        <fullName evidence="11">4-methyl-5-beta-hydroxyethylthiazole kinase</fullName>
        <shortName evidence="11">TH kinase</shortName>
        <shortName evidence="11">Thz kinase</shortName>
    </alternativeName>
</protein>
<evidence type="ECO:0000256" key="2">
    <source>
        <dbReference type="ARBA" id="ARBA00001946"/>
    </source>
</evidence>
<evidence type="ECO:0000256" key="11">
    <source>
        <dbReference type="HAMAP-Rule" id="MF_00228"/>
    </source>
</evidence>
<dbReference type="GO" id="GO:0009229">
    <property type="term" value="P:thiamine diphosphate biosynthetic process"/>
    <property type="evidence" value="ECO:0007669"/>
    <property type="project" value="UniProtKB-UniRule"/>
</dbReference>
<proteinExistence type="inferred from homology"/>
<keyword evidence="6 11" id="KW-0547">Nucleotide-binding</keyword>
<evidence type="ECO:0000256" key="9">
    <source>
        <dbReference type="ARBA" id="ARBA00022842"/>
    </source>
</evidence>
<comment type="function">
    <text evidence="11">Catalyzes the phosphorylation of the hydroxyl group of 4-methyl-5-beta-hydroxyethylthiazole (THZ).</text>
</comment>
<comment type="cofactor">
    <cofactor evidence="2 11">
        <name>Mg(2+)</name>
        <dbReference type="ChEBI" id="CHEBI:18420"/>
    </cofactor>
</comment>
<comment type="pathway">
    <text evidence="3 11">Cofactor biosynthesis; thiamine diphosphate biosynthesis; 4-methyl-5-(2-phosphoethyl)-thiazole from 5-(2-hydroxyethyl)-4-methylthiazole: step 1/1.</text>
</comment>
<dbReference type="GO" id="GO:0004417">
    <property type="term" value="F:hydroxyethylthiazole kinase activity"/>
    <property type="evidence" value="ECO:0007669"/>
    <property type="project" value="UniProtKB-UniRule"/>
</dbReference>
<feature type="binding site" evidence="11">
    <location>
        <position position="208"/>
    </location>
    <ligand>
        <name>substrate</name>
    </ligand>
</feature>
<gene>
    <name evidence="12" type="primary">thiM_1</name>
    <name evidence="11" type="synonym">thiM</name>
    <name evidence="12" type="ORF">MmiHf6_04810</name>
</gene>
<evidence type="ECO:0000313" key="12">
    <source>
        <dbReference type="EMBL" id="WNY23177.1"/>
    </source>
</evidence>
<sequence>MTLKLSENMNKASAESLIAVKQKIPLVHCITNRVTITDCANGVLACGAAPIMAEDTREVEDITSISQALVLNIGTLMPLQIEAMLKAGKKAKQIGVPVILDPVGAGATKLRDEVSKQIIDEVKPDIIRGNMSEIRALYGFAGHTKGVEAAASDAVTMENAADAAVIVKEMADKFDCVVGATGEVDIISDGKTTYFVANGHPMLCKITGSGCVLSALTGAYAGAAPEKSKEKILDAVVGAFVLSGMAGEYAYAEVEKAKAGTGTFHAKYMDALNLIDADDFRKNAKIYVDEV</sequence>
<dbReference type="Proteomes" id="UP001302978">
    <property type="component" value="Chromosome"/>
</dbReference>
<dbReference type="InterPro" id="IPR000417">
    <property type="entry name" value="Hyethyz_kinase"/>
</dbReference>
<evidence type="ECO:0000256" key="7">
    <source>
        <dbReference type="ARBA" id="ARBA00022777"/>
    </source>
</evidence>
<keyword evidence="13" id="KW-1185">Reference proteome</keyword>
<dbReference type="NCBIfam" id="NF006830">
    <property type="entry name" value="PRK09355.1"/>
    <property type="match status" value="1"/>
</dbReference>
<feature type="binding site" evidence="11">
    <location>
        <position position="52"/>
    </location>
    <ligand>
        <name>substrate</name>
    </ligand>
</feature>
<dbReference type="PRINTS" id="PR01099">
    <property type="entry name" value="HYETHTZKNASE"/>
</dbReference>
<dbReference type="PIRSF" id="PIRSF000513">
    <property type="entry name" value="Thz_kinase"/>
    <property type="match status" value="1"/>
</dbReference>
<dbReference type="Gene3D" id="3.40.1190.20">
    <property type="match status" value="1"/>
</dbReference>
<dbReference type="GO" id="GO:0005524">
    <property type="term" value="F:ATP binding"/>
    <property type="evidence" value="ECO:0007669"/>
    <property type="project" value="UniProtKB-UniRule"/>
</dbReference>